<feature type="domain" description="Clp ATPase C-terminal" evidence="3">
    <location>
        <begin position="1"/>
        <end position="40"/>
    </location>
</feature>
<evidence type="ECO:0000259" key="3">
    <source>
        <dbReference type="Pfam" id="PF10431"/>
    </source>
</evidence>
<dbReference type="InterPro" id="IPR019489">
    <property type="entry name" value="Clp_ATPase_C"/>
</dbReference>
<dbReference type="EMBL" id="LCJM01000044">
    <property type="protein sequence ID" value="KKT77325.1"/>
    <property type="molecule type" value="Genomic_DNA"/>
</dbReference>
<dbReference type="AlphaFoldDB" id="A0A0G1K133"/>
<name>A0A0G1K133_9BACT</name>
<organism evidence="4 5">
    <name type="scientific">Candidatus Giovannonibacteria bacterium GW2011_GWC2_44_8</name>
    <dbReference type="NCBI Taxonomy" id="1618657"/>
    <lineage>
        <taxon>Bacteria</taxon>
        <taxon>Candidatus Giovannoniibacteriota</taxon>
    </lineage>
</organism>
<keyword evidence="1" id="KW-0547">Nucleotide-binding</keyword>
<protein>
    <recommendedName>
        <fullName evidence="3">Clp ATPase C-terminal domain-containing protein</fullName>
    </recommendedName>
</protein>
<comment type="caution">
    <text evidence="4">The sequence shown here is derived from an EMBL/GenBank/DDBJ whole genome shotgun (WGS) entry which is preliminary data.</text>
</comment>
<dbReference type="GO" id="GO:0005524">
    <property type="term" value="F:ATP binding"/>
    <property type="evidence" value="ECO:0007669"/>
    <property type="project" value="UniProtKB-KW"/>
</dbReference>
<feature type="non-terminal residue" evidence="4">
    <location>
        <position position="1"/>
    </location>
</feature>
<dbReference type="Pfam" id="PF10431">
    <property type="entry name" value="ClpB_D2-small"/>
    <property type="match status" value="1"/>
</dbReference>
<dbReference type="Gene3D" id="1.10.8.60">
    <property type="match status" value="1"/>
</dbReference>
<gene>
    <name evidence="4" type="ORF">UW74_C0044G0001</name>
</gene>
<evidence type="ECO:0000313" key="4">
    <source>
        <dbReference type="EMBL" id="KKT77325.1"/>
    </source>
</evidence>
<accession>A0A0G1K133</accession>
<evidence type="ECO:0000256" key="1">
    <source>
        <dbReference type="ARBA" id="ARBA00022741"/>
    </source>
</evidence>
<dbReference type="Proteomes" id="UP000034889">
    <property type="component" value="Unassembled WGS sequence"/>
</dbReference>
<keyword evidence="2" id="KW-0067">ATP-binding</keyword>
<proteinExistence type="predicted"/>
<evidence type="ECO:0000313" key="5">
    <source>
        <dbReference type="Proteomes" id="UP000034889"/>
    </source>
</evidence>
<evidence type="ECO:0000256" key="2">
    <source>
        <dbReference type="ARBA" id="ARBA00022840"/>
    </source>
</evidence>
<sequence length="45" mass="5011">AKEAFSNEWGGRQADRIIQNKVSNVVAEKILTGEISKNQSFVFSL</sequence>
<reference evidence="4 5" key="1">
    <citation type="journal article" date="2015" name="Nature">
        <title>rRNA introns, odd ribosomes, and small enigmatic genomes across a large radiation of phyla.</title>
        <authorList>
            <person name="Brown C.T."/>
            <person name="Hug L.A."/>
            <person name="Thomas B.C."/>
            <person name="Sharon I."/>
            <person name="Castelle C.J."/>
            <person name="Singh A."/>
            <person name="Wilkins M.J."/>
            <person name="Williams K.H."/>
            <person name="Banfield J.F."/>
        </authorList>
    </citation>
    <scope>NUCLEOTIDE SEQUENCE [LARGE SCALE GENOMIC DNA]</scope>
</reference>